<reference evidence="2 3" key="1">
    <citation type="submission" date="2018-03" db="EMBL/GenBank/DDBJ databases">
        <title>Genomic Encyclopedia of Archaeal and Bacterial Type Strains, Phase II (KMG-II): from individual species to whole genera.</title>
        <authorList>
            <person name="Goeker M."/>
        </authorList>
    </citation>
    <scope>NUCLEOTIDE SEQUENCE [LARGE SCALE GENOMIC DNA]</scope>
    <source>
        <strain evidence="2 3">DSM 45211</strain>
    </source>
</reference>
<dbReference type="RefSeq" id="WP_106535977.1">
    <property type="nucleotide sequence ID" value="NZ_ML142898.1"/>
</dbReference>
<feature type="region of interest" description="Disordered" evidence="1">
    <location>
        <begin position="1"/>
        <end position="50"/>
    </location>
</feature>
<gene>
    <name evidence="2" type="ORF">CLV30_102394</name>
</gene>
<dbReference type="Proteomes" id="UP000243528">
    <property type="component" value="Unassembled WGS sequence"/>
</dbReference>
<accession>A0A2P8EC01</accession>
<dbReference type="OrthoDB" id="5144898at2"/>
<dbReference type="AlphaFoldDB" id="A0A2P8EC01"/>
<name>A0A2P8EC01_9ACTN</name>
<evidence type="ECO:0000256" key="1">
    <source>
        <dbReference type="SAM" id="MobiDB-lite"/>
    </source>
</evidence>
<keyword evidence="3" id="KW-1185">Reference proteome</keyword>
<dbReference type="EMBL" id="PYGE01000002">
    <property type="protein sequence ID" value="PSL07005.1"/>
    <property type="molecule type" value="Genomic_DNA"/>
</dbReference>
<feature type="compositionally biased region" description="Basic and acidic residues" evidence="1">
    <location>
        <begin position="1"/>
        <end position="24"/>
    </location>
</feature>
<comment type="caution">
    <text evidence="2">The sequence shown here is derived from an EMBL/GenBank/DDBJ whole genome shotgun (WGS) entry which is preliminary data.</text>
</comment>
<evidence type="ECO:0000313" key="3">
    <source>
        <dbReference type="Proteomes" id="UP000243528"/>
    </source>
</evidence>
<proteinExistence type="predicted"/>
<evidence type="ECO:0000313" key="2">
    <source>
        <dbReference type="EMBL" id="PSL07005.1"/>
    </source>
</evidence>
<protein>
    <submittedName>
        <fullName evidence="2">Uncharacterized protein</fullName>
    </submittedName>
</protein>
<sequence length="162" mass="17648">MRLRRNRDVEGLRPGERLLAKAESTDGGDVVATSRGLRLPGGPEGSEEVEWSSIESASWDGDDNRLDVREVPDAAGGRRRHRVALQEPGPLVDIVREQVTASVLISRHVPVTGGRGVRVTGRRTADDKIVWSAQLDAGVDVNDPDVREQVEAAVSQVRNEVE</sequence>
<organism evidence="2 3">
    <name type="scientific">Haloactinopolyspora alba</name>
    <dbReference type="NCBI Taxonomy" id="648780"/>
    <lineage>
        <taxon>Bacteria</taxon>
        <taxon>Bacillati</taxon>
        <taxon>Actinomycetota</taxon>
        <taxon>Actinomycetes</taxon>
        <taxon>Jiangellales</taxon>
        <taxon>Jiangellaceae</taxon>
        <taxon>Haloactinopolyspora</taxon>
    </lineage>
</organism>